<gene>
    <name evidence="2" type="ORF">OIU85_021487</name>
</gene>
<name>A0A9Q0UIM8_SALVM</name>
<reference evidence="2" key="1">
    <citation type="submission" date="2022-11" db="EMBL/GenBank/DDBJ databases">
        <authorList>
            <person name="Hyden B.L."/>
            <person name="Feng K."/>
            <person name="Yates T."/>
            <person name="Jawdy S."/>
            <person name="Smart L.B."/>
            <person name="Muchero W."/>
        </authorList>
    </citation>
    <scope>NUCLEOTIDE SEQUENCE</scope>
    <source>
        <tissue evidence="2">Shoot tip</tissue>
    </source>
</reference>
<dbReference type="AlphaFoldDB" id="A0A9Q0UIM8"/>
<protein>
    <submittedName>
        <fullName evidence="2">DUF1296 FAMILY PROTEIN</fullName>
    </submittedName>
</protein>
<dbReference type="InterPro" id="IPR009060">
    <property type="entry name" value="UBA-like_sf"/>
</dbReference>
<accession>A0A9Q0UIM8</accession>
<dbReference type="PANTHER" id="PTHR46445:SF7">
    <property type="entry name" value="GBF-INTERACTING PROTEIN 1 N-TERMINAL DOMAIN-CONTAINING PROTEIN"/>
    <property type="match status" value="1"/>
</dbReference>
<evidence type="ECO:0000313" key="3">
    <source>
        <dbReference type="Proteomes" id="UP001151529"/>
    </source>
</evidence>
<feature type="domain" description="GBF-interacting protein 1 N-terminal" evidence="1">
    <location>
        <begin position="17"/>
        <end position="77"/>
    </location>
</feature>
<dbReference type="SUPFAM" id="SSF46934">
    <property type="entry name" value="UBA-like"/>
    <property type="match status" value="1"/>
</dbReference>
<proteinExistence type="predicted"/>
<organism evidence="2 3">
    <name type="scientific">Salix viminalis</name>
    <name type="common">Common osier</name>
    <name type="synonym">Basket willow</name>
    <dbReference type="NCBI Taxonomy" id="40686"/>
    <lineage>
        <taxon>Eukaryota</taxon>
        <taxon>Viridiplantae</taxon>
        <taxon>Streptophyta</taxon>
        <taxon>Embryophyta</taxon>
        <taxon>Tracheophyta</taxon>
        <taxon>Spermatophyta</taxon>
        <taxon>Magnoliopsida</taxon>
        <taxon>eudicotyledons</taxon>
        <taxon>Gunneridae</taxon>
        <taxon>Pentapetalae</taxon>
        <taxon>rosids</taxon>
        <taxon>fabids</taxon>
        <taxon>Malpighiales</taxon>
        <taxon>Salicaceae</taxon>
        <taxon>Saliceae</taxon>
        <taxon>Salix</taxon>
    </lineage>
</organism>
<evidence type="ECO:0000313" key="2">
    <source>
        <dbReference type="EMBL" id="KAJ6730697.1"/>
    </source>
</evidence>
<dbReference type="Pfam" id="PF06972">
    <property type="entry name" value="GIP1_N"/>
    <property type="match status" value="1"/>
</dbReference>
<evidence type="ECO:0000259" key="1">
    <source>
        <dbReference type="Pfam" id="PF06972"/>
    </source>
</evidence>
<sequence>MGSESKQSKHEGEVMQIPAASKKVVQNIKEIVNKNCTDAEIYSVLCDFNMDADAAVQNLLNQDPFHQVKSKRERRKEMKETLESMAQGNNDLGTAAYRKENGSVAHSGPSSTLIYRVKMTNEQPSFNKLVLLRIQVN</sequence>
<keyword evidence="3" id="KW-1185">Reference proteome</keyword>
<dbReference type="InterPro" id="IPR009719">
    <property type="entry name" value="GIP1_N"/>
</dbReference>
<reference evidence="2" key="2">
    <citation type="journal article" date="2023" name="Int. J. Mol. Sci.">
        <title>De Novo Assembly and Annotation of 11 Diverse Shrub Willow (Salix) Genomes Reveals Novel Gene Organization in Sex-Linked Regions.</title>
        <authorList>
            <person name="Hyden B."/>
            <person name="Feng K."/>
            <person name="Yates T.B."/>
            <person name="Jawdy S."/>
            <person name="Cereghino C."/>
            <person name="Smart L.B."/>
            <person name="Muchero W."/>
        </authorList>
    </citation>
    <scope>NUCLEOTIDE SEQUENCE [LARGE SCALE GENOMIC DNA]</scope>
    <source>
        <tissue evidence="2">Shoot tip</tissue>
    </source>
</reference>
<dbReference type="Proteomes" id="UP001151529">
    <property type="component" value="Chromosome 2"/>
</dbReference>
<dbReference type="PANTHER" id="PTHR46445">
    <property type="entry name" value="RNA POLYMERASE II DEGRADATION FACTOR-LIKE PROTEIN (DUF1296)"/>
    <property type="match status" value="1"/>
</dbReference>
<dbReference type="EMBL" id="JAPFFL010000004">
    <property type="protein sequence ID" value="KAJ6730697.1"/>
    <property type="molecule type" value="Genomic_DNA"/>
</dbReference>
<dbReference type="OrthoDB" id="753279at2759"/>
<comment type="caution">
    <text evidence="2">The sequence shown here is derived from an EMBL/GenBank/DDBJ whole genome shotgun (WGS) entry which is preliminary data.</text>
</comment>